<evidence type="ECO:0000313" key="4">
    <source>
        <dbReference type="Proteomes" id="UP000199455"/>
    </source>
</evidence>
<proteinExistence type="predicted"/>
<evidence type="ECO:0000256" key="1">
    <source>
        <dbReference type="SAM" id="SignalP"/>
    </source>
</evidence>
<reference evidence="4" key="1">
    <citation type="submission" date="2016-10" db="EMBL/GenBank/DDBJ databases">
        <authorList>
            <person name="Varghese N."/>
            <person name="Submissions S."/>
        </authorList>
    </citation>
    <scope>NUCLEOTIDE SEQUENCE [LARGE SCALE GENOMIC DNA]</scope>
    <source>
        <strain evidence="4">DSM 18609</strain>
    </source>
</reference>
<accession>A0A1G6ZI36</accession>
<keyword evidence="1" id="KW-0732">Signal</keyword>
<gene>
    <name evidence="3" type="ORF">SAMN04488024_110118</name>
</gene>
<dbReference type="Pfam" id="PF00754">
    <property type="entry name" value="F5_F8_type_C"/>
    <property type="match status" value="1"/>
</dbReference>
<protein>
    <recommendedName>
        <fullName evidence="2">F5/8 type C domain-containing protein</fullName>
    </recommendedName>
</protein>
<evidence type="ECO:0000313" key="3">
    <source>
        <dbReference type="EMBL" id="SDE02190.1"/>
    </source>
</evidence>
<dbReference type="RefSeq" id="WP_090771594.1">
    <property type="nucleotide sequence ID" value="NZ_FMZH01000010.1"/>
</dbReference>
<name>A0A1G6ZI36_9SPHI</name>
<dbReference type="SUPFAM" id="SSF49785">
    <property type="entry name" value="Galactose-binding domain-like"/>
    <property type="match status" value="1"/>
</dbReference>
<dbReference type="PROSITE" id="PS50022">
    <property type="entry name" value="FA58C_3"/>
    <property type="match status" value="1"/>
</dbReference>
<dbReference type="PROSITE" id="PS51257">
    <property type="entry name" value="PROKAR_LIPOPROTEIN"/>
    <property type="match status" value="1"/>
</dbReference>
<keyword evidence="4" id="KW-1185">Reference proteome</keyword>
<dbReference type="STRING" id="390242.SAMN04488024_110118"/>
<dbReference type="AlphaFoldDB" id="A0A1G6ZI36"/>
<organism evidence="3 4">
    <name type="scientific">Pedobacter soli</name>
    <dbReference type="NCBI Taxonomy" id="390242"/>
    <lineage>
        <taxon>Bacteria</taxon>
        <taxon>Pseudomonadati</taxon>
        <taxon>Bacteroidota</taxon>
        <taxon>Sphingobacteriia</taxon>
        <taxon>Sphingobacteriales</taxon>
        <taxon>Sphingobacteriaceae</taxon>
        <taxon>Pedobacter</taxon>
    </lineage>
</organism>
<sequence>MITQNKYKILFILLGLINATAWYGCKDEVDLPDQPIDSYTSVYMPQGVNGAVTTTLKVKDNLVQTAVYGAAYGGYGVPDADVPVSFKVDNGLVASYNTANKTNYQVLPASSYALSATTSFIPKGKTSSEPLKITFKAKGDGAMDAFKTYLLPITISSPAVKVKESLKTVYYIVRALPDLADYPAYERSKFAIAGFSSQEANGEGPNNGRAVFVLDGDNNTFWHSQWQGTSAPPPHFLTIDMGEVKVFHGLSFLPRQGDQGGKPNEVNVQISTDNITWTDAGSTVLQNNKNLQTVFFEQGFNKQARYFKVTINSSYSSSVTHLAELYAF</sequence>
<feature type="chain" id="PRO_5011443524" description="F5/8 type C domain-containing protein" evidence="1">
    <location>
        <begin position="24"/>
        <end position="328"/>
    </location>
</feature>
<dbReference type="InterPro" id="IPR008979">
    <property type="entry name" value="Galactose-bd-like_sf"/>
</dbReference>
<dbReference type="InterPro" id="IPR000421">
    <property type="entry name" value="FA58C"/>
</dbReference>
<feature type="domain" description="F5/8 type C" evidence="2">
    <location>
        <begin position="174"/>
        <end position="328"/>
    </location>
</feature>
<dbReference type="Gene3D" id="2.60.40.1740">
    <property type="entry name" value="hypothetical protein (bacova_03559)"/>
    <property type="match status" value="1"/>
</dbReference>
<dbReference type="Proteomes" id="UP000199455">
    <property type="component" value="Unassembled WGS sequence"/>
</dbReference>
<dbReference type="InterPro" id="IPR013728">
    <property type="entry name" value="BT_3987-like_N"/>
</dbReference>
<dbReference type="Pfam" id="PF08522">
    <property type="entry name" value="BT_3987-like_N"/>
    <property type="match status" value="1"/>
</dbReference>
<evidence type="ECO:0000259" key="2">
    <source>
        <dbReference type="PROSITE" id="PS50022"/>
    </source>
</evidence>
<feature type="signal peptide" evidence="1">
    <location>
        <begin position="1"/>
        <end position="23"/>
    </location>
</feature>
<dbReference type="Gene3D" id="2.60.120.260">
    <property type="entry name" value="Galactose-binding domain-like"/>
    <property type="match status" value="1"/>
</dbReference>
<dbReference type="EMBL" id="FMZH01000010">
    <property type="protein sequence ID" value="SDE02190.1"/>
    <property type="molecule type" value="Genomic_DNA"/>
</dbReference>